<accession>A0A2C9LXX2</accession>
<keyword evidence="3" id="KW-0732">Signal</keyword>
<evidence type="ECO:0000256" key="1">
    <source>
        <dbReference type="SAM" id="MobiDB-lite"/>
    </source>
</evidence>
<keyword evidence="2" id="KW-0472">Membrane</keyword>
<dbReference type="VEuPathDB" id="VectorBase:BGLAX_042643"/>
<dbReference type="Proteomes" id="UP000076420">
    <property type="component" value="Unassembled WGS sequence"/>
</dbReference>
<dbReference type="EnsemblMetazoa" id="BGLB036266-RB">
    <property type="protein sequence ID" value="BGLB036266-PB"/>
    <property type="gene ID" value="BGLB036266"/>
</dbReference>
<evidence type="ECO:0000256" key="2">
    <source>
        <dbReference type="SAM" id="Phobius"/>
    </source>
</evidence>
<keyword evidence="2" id="KW-0812">Transmembrane</keyword>
<proteinExistence type="predicted"/>
<evidence type="ECO:0000313" key="5">
    <source>
        <dbReference type="Proteomes" id="UP000076420"/>
    </source>
</evidence>
<organism evidence="4 5">
    <name type="scientific">Biomphalaria glabrata</name>
    <name type="common">Bloodfluke planorb</name>
    <name type="synonym">Freshwater snail</name>
    <dbReference type="NCBI Taxonomy" id="6526"/>
    <lineage>
        <taxon>Eukaryota</taxon>
        <taxon>Metazoa</taxon>
        <taxon>Spiralia</taxon>
        <taxon>Lophotrochozoa</taxon>
        <taxon>Mollusca</taxon>
        <taxon>Gastropoda</taxon>
        <taxon>Heterobranchia</taxon>
        <taxon>Euthyneura</taxon>
        <taxon>Panpulmonata</taxon>
        <taxon>Hygrophila</taxon>
        <taxon>Lymnaeoidea</taxon>
        <taxon>Planorbidae</taxon>
        <taxon>Biomphalaria</taxon>
    </lineage>
</organism>
<feature type="transmembrane region" description="Helical" evidence="2">
    <location>
        <begin position="274"/>
        <end position="298"/>
    </location>
</feature>
<gene>
    <name evidence="4" type="primary">106058413</name>
</gene>
<protein>
    <submittedName>
        <fullName evidence="4">Uncharacterized protein</fullName>
    </submittedName>
</protein>
<evidence type="ECO:0000313" key="4">
    <source>
        <dbReference type="EnsemblMetazoa" id="BGLB036266-PB"/>
    </source>
</evidence>
<dbReference type="AlphaFoldDB" id="A0A2C9LXX2"/>
<feature type="signal peptide" evidence="3">
    <location>
        <begin position="1"/>
        <end position="26"/>
    </location>
</feature>
<sequence length="343" mass="39154">MDVMLLTLMVSLLMFVGILNYHLSAGVQVSLIDNSISKTCQKGLWADRDWLNLTMIVDTKGEVITPRSVMTVSFRERERIGKREIEVCSFVYKTECLVKKIHGCFCYETNGEKYYIQYIEIAKLQYSRNYVIFNNGKPNETMILPPIVNDNITVTLGLNRERPYDITNSNCNYTFSTTLLQSNLDFCVWGLSYPKLRYDFGGSVDDCLTIEFVNVNETMSLSVKYEDSCNRSRKFTCYVYVIQYIITVKTTTTAIFNSTVPYIETPQTEATRSAFSVASILLALIVLAVCSFGLYYYYTHYYDSGTQGEDENQVKETELDKTDAETSGNTTDIVSVKSKIEPF</sequence>
<dbReference type="VEuPathDB" id="VectorBase:BGLB036266"/>
<name>A0A2C9LXX2_BIOGL</name>
<evidence type="ECO:0000256" key="3">
    <source>
        <dbReference type="SAM" id="SignalP"/>
    </source>
</evidence>
<feature type="compositionally biased region" description="Basic and acidic residues" evidence="1">
    <location>
        <begin position="312"/>
        <end position="324"/>
    </location>
</feature>
<feature type="chain" id="PRO_5012180637" evidence="3">
    <location>
        <begin position="27"/>
        <end position="343"/>
    </location>
</feature>
<keyword evidence="2" id="KW-1133">Transmembrane helix</keyword>
<dbReference type="RefSeq" id="XP_013071303.2">
    <property type="nucleotide sequence ID" value="XM_013215849.2"/>
</dbReference>
<feature type="region of interest" description="Disordered" evidence="1">
    <location>
        <begin position="308"/>
        <end position="332"/>
    </location>
</feature>
<dbReference type="OrthoDB" id="10299446at2759"/>
<reference evidence="4" key="1">
    <citation type="submission" date="2020-05" db="UniProtKB">
        <authorList>
            <consortium name="EnsemblMetazoa"/>
        </authorList>
    </citation>
    <scope>IDENTIFICATION</scope>
    <source>
        <strain evidence="4">BB02</strain>
    </source>
</reference>